<evidence type="ECO:0000256" key="2">
    <source>
        <dbReference type="ARBA" id="ARBA00022475"/>
    </source>
</evidence>
<feature type="transmembrane region" description="Helical" evidence="7">
    <location>
        <begin position="309"/>
        <end position="327"/>
    </location>
</feature>
<feature type="transmembrane region" description="Helical" evidence="7">
    <location>
        <begin position="45"/>
        <end position="67"/>
    </location>
</feature>
<name>T1BR70_9ZZZZ</name>
<evidence type="ECO:0000256" key="5">
    <source>
        <dbReference type="ARBA" id="ARBA00023002"/>
    </source>
</evidence>
<comment type="caution">
    <text evidence="9">The sequence shown here is derived from an EMBL/GenBank/DDBJ whole genome shotgun (WGS) entry which is preliminary data.</text>
</comment>
<dbReference type="EMBL" id="AUZY01002359">
    <property type="protein sequence ID" value="EQD72362.1"/>
    <property type="molecule type" value="Genomic_DNA"/>
</dbReference>
<evidence type="ECO:0000259" key="8">
    <source>
        <dbReference type="Pfam" id="PF00361"/>
    </source>
</evidence>
<keyword evidence="4 7" id="KW-1133">Transmembrane helix</keyword>
<comment type="subcellular location">
    <subcellularLocation>
        <location evidence="1">Cell membrane</location>
        <topology evidence="1">Multi-pass membrane protein</topology>
    </subcellularLocation>
</comment>
<protein>
    <submittedName>
        <fullName evidence="9">NADH/Ubiquinone/plastoquinone (Complex I)</fullName>
    </submittedName>
</protein>
<keyword evidence="2" id="KW-1003">Cell membrane</keyword>
<feature type="transmembrane region" description="Helical" evidence="7">
    <location>
        <begin position="12"/>
        <end position="33"/>
    </location>
</feature>
<feature type="transmembrane region" description="Helical" evidence="7">
    <location>
        <begin position="79"/>
        <end position="98"/>
    </location>
</feature>
<sequence length="451" mass="47143">MSEWLPIAHSSAPSNASAVLSSTLTLAGVYGLFRILTLLPTGPSWWGGLLLIIGAISALLGALFAAVSEHAKGLPAYSTIENNGLILVALGVALIARAEDLPTLFTFALFAAFFQALAHAITKATLFLCAGYIERSTGTVDLNRVRGRPKGGDAAASGAILVATLSLAAGPPLAGFVSEWMILEALFQSFRFSAPALQFLGLLAGAAVALAAGLVVVAMVKFLGFSVLWKPVAADGTPRRRGLSAPIAALAAVIVGLGVFSPWILRALTPAASTLAGYSLTAPVSGLLAIPNGWSIVSGSPFGIVSPPALAIALVAGLIPALAYFALGGSSRTRRTPVWASGRSPNSIEETYTSFGYSTGMRIMLRGLLGTREIRQRAGPAVSAEIATPEAYNVELEVLDVFKVFYDSLVRFGFWFAEGLKRAVMPGRIGRYVAYILGIVLLVIIYTALFF</sequence>
<feature type="transmembrane region" description="Helical" evidence="7">
    <location>
        <begin position="432"/>
        <end position="450"/>
    </location>
</feature>
<evidence type="ECO:0000256" key="7">
    <source>
        <dbReference type="SAM" id="Phobius"/>
    </source>
</evidence>
<dbReference type="GO" id="GO:0008137">
    <property type="term" value="F:NADH dehydrogenase (ubiquinone) activity"/>
    <property type="evidence" value="ECO:0007669"/>
    <property type="project" value="InterPro"/>
</dbReference>
<feature type="transmembrane region" description="Helical" evidence="7">
    <location>
        <begin position="197"/>
        <end position="223"/>
    </location>
</feature>
<proteinExistence type="predicted"/>
<dbReference type="PANTHER" id="PTHR42682:SF3">
    <property type="entry name" value="FORMATE HYDROGENLYASE SUBUNIT 3-RELATED"/>
    <property type="match status" value="1"/>
</dbReference>
<feature type="transmembrane region" description="Helical" evidence="7">
    <location>
        <begin position="154"/>
        <end position="177"/>
    </location>
</feature>
<dbReference type="InterPro" id="IPR001750">
    <property type="entry name" value="ND/Mrp_TM"/>
</dbReference>
<keyword evidence="3 7" id="KW-0812">Transmembrane</keyword>
<accession>T1BR70</accession>
<dbReference type="InterPro" id="IPR003918">
    <property type="entry name" value="NADH_UbQ_OxRdtase"/>
</dbReference>
<keyword evidence="6 7" id="KW-0472">Membrane</keyword>
<reference evidence="9" key="1">
    <citation type="submission" date="2013-08" db="EMBL/GenBank/DDBJ databases">
        <authorList>
            <person name="Mendez C."/>
            <person name="Richter M."/>
            <person name="Ferrer M."/>
            <person name="Sanchez J."/>
        </authorList>
    </citation>
    <scope>NUCLEOTIDE SEQUENCE</scope>
</reference>
<dbReference type="PRINTS" id="PR01437">
    <property type="entry name" value="NUOXDRDTASE4"/>
</dbReference>
<reference evidence="9" key="2">
    <citation type="journal article" date="2014" name="ISME J.">
        <title>Microbial stratification in low pH oxic and suboxic macroscopic growths along an acid mine drainage.</title>
        <authorList>
            <person name="Mendez-Garcia C."/>
            <person name="Mesa V."/>
            <person name="Sprenger R.R."/>
            <person name="Richter M."/>
            <person name="Diez M.S."/>
            <person name="Solano J."/>
            <person name="Bargiela R."/>
            <person name="Golyshina O.V."/>
            <person name="Manteca A."/>
            <person name="Ramos J.L."/>
            <person name="Gallego J.R."/>
            <person name="Llorente I."/>
            <person name="Martins Dos Santos V.A."/>
            <person name="Jensen O.N."/>
            <person name="Pelaez A.I."/>
            <person name="Sanchez J."/>
            <person name="Ferrer M."/>
        </authorList>
    </citation>
    <scope>NUCLEOTIDE SEQUENCE</scope>
</reference>
<dbReference type="GO" id="GO:0016491">
    <property type="term" value="F:oxidoreductase activity"/>
    <property type="evidence" value="ECO:0007669"/>
    <property type="project" value="UniProtKB-KW"/>
</dbReference>
<evidence type="ECO:0000313" key="9">
    <source>
        <dbReference type="EMBL" id="EQD72362.1"/>
    </source>
</evidence>
<evidence type="ECO:0000256" key="4">
    <source>
        <dbReference type="ARBA" id="ARBA00022989"/>
    </source>
</evidence>
<feature type="transmembrane region" description="Helical" evidence="7">
    <location>
        <begin position="243"/>
        <end position="265"/>
    </location>
</feature>
<dbReference type="GO" id="GO:0042773">
    <property type="term" value="P:ATP synthesis coupled electron transport"/>
    <property type="evidence" value="ECO:0007669"/>
    <property type="project" value="InterPro"/>
</dbReference>
<keyword evidence="5" id="KW-0560">Oxidoreductase</keyword>
<feature type="domain" description="NADH:quinone oxidoreductase/Mrp antiporter transmembrane" evidence="8">
    <location>
        <begin position="3"/>
        <end position="189"/>
    </location>
</feature>
<keyword evidence="9" id="KW-0830">Ubiquinone</keyword>
<evidence type="ECO:0000256" key="1">
    <source>
        <dbReference type="ARBA" id="ARBA00004651"/>
    </source>
</evidence>
<dbReference type="Pfam" id="PF00361">
    <property type="entry name" value="Proton_antipo_M"/>
    <property type="match status" value="1"/>
</dbReference>
<gene>
    <name evidence="9" type="ORF">B1B_03805</name>
</gene>
<dbReference type="InterPro" id="IPR052175">
    <property type="entry name" value="ComplexI-like_HydComp"/>
</dbReference>
<evidence type="ECO:0000256" key="6">
    <source>
        <dbReference type="ARBA" id="ARBA00023136"/>
    </source>
</evidence>
<feature type="transmembrane region" description="Helical" evidence="7">
    <location>
        <begin position="104"/>
        <end position="133"/>
    </location>
</feature>
<dbReference type="PANTHER" id="PTHR42682">
    <property type="entry name" value="HYDROGENASE-4 COMPONENT F"/>
    <property type="match status" value="1"/>
</dbReference>
<dbReference type="AlphaFoldDB" id="T1BR70"/>
<organism evidence="9">
    <name type="scientific">mine drainage metagenome</name>
    <dbReference type="NCBI Taxonomy" id="410659"/>
    <lineage>
        <taxon>unclassified sequences</taxon>
        <taxon>metagenomes</taxon>
        <taxon>ecological metagenomes</taxon>
    </lineage>
</organism>
<dbReference type="GO" id="GO:0005886">
    <property type="term" value="C:plasma membrane"/>
    <property type="evidence" value="ECO:0007669"/>
    <property type="project" value="UniProtKB-SubCell"/>
</dbReference>
<evidence type="ECO:0000256" key="3">
    <source>
        <dbReference type="ARBA" id="ARBA00022692"/>
    </source>
</evidence>